<gene>
    <name evidence="2" type="ORF">EYF70_29090</name>
    <name evidence="1" type="ORF">GCM10007387_06490</name>
</gene>
<dbReference type="Pfam" id="PF07277">
    <property type="entry name" value="SapC"/>
    <property type="match status" value="1"/>
</dbReference>
<evidence type="ECO:0000313" key="3">
    <source>
        <dbReference type="Proteomes" id="UP000292307"/>
    </source>
</evidence>
<sequence length="241" mass="27354">MTNHVLLNNVQHKDLKVITRHGPGLGDEQMYVATFPAEFRTLQAHYPIVFRKAEDGRGFEPIVLFGFQAGENLFLKADGWDAPEIPLMIERQPFLIGRNGDEMLVHVDLDSPRVVKSDDSRTEGEPAFLPHGGITEYLERINSILFTIHEGLQSNVAFVDALLKYELLESFVFDIELDDGSQNRLAGFYTIHEERLHALDTEAIGALHRAGYLQPIHMVLASLSQFRALIDRKNRQHAARR</sequence>
<organism evidence="1 4">
    <name type="scientific">Pseudoduganella albidiflava</name>
    <dbReference type="NCBI Taxonomy" id="321983"/>
    <lineage>
        <taxon>Bacteria</taxon>
        <taxon>Pseudomonadati</taxon>
        <taxon>Pseudomonadota</taxon>
        <taxon>Betaproteobacteria</taxon>
        <taxon>Burkholderiales</taxon>
        <taxon>Oxalobacteraceae</taxon>
        <taxon>Telluria group</taxon>
        <taxon>Pseudoduganella</taxon>
    </lineage>
</organism>
<protein>
    <submittedName>
        <fullName evidence="1">Peptidase</fullName>
    </submittedName>
</protein>
<reference evidence="2 3" key="2">
    <citation type="submission" date="2019-02" db="EMBL/GenBank/DDBJ databases">
        <title>Draft Genome Sequences of Six Type Strains of the Genus Massilia.</title>
        <authorList>
            <person name="Miess H."/>
            <person name="Frediansyhah A."/>
            <person name="Gross H."/>
        </authorList>
    </citation>
    <scope>NUCLEOTIDE SEQUENCE [LARGE SCALE GENOMIC DNA]</scope>
    <source>
        <strain evidence="2 3">DSM 17472</strain>
    </source>
</reference>
<accession>A0A411X6A3</accession>
<evidence type="ECO:0000313" key="1">
    <source>
        <dbReference type="EMBL" id="GGY27133.1"/>
    </source>
</evidence>
<dbReference type="EMBL" id="BMWV01000001">
    <property type="protein sequence ID" value="GGY27133.1"/>
    <property type="molecule type" value="Genomic_DNA"/>
</dbReference>
<dbReference type="Proteomes" id="UP000628442">
    <property type="component" value="Unassembled WGS sequence"/>
</dbReference>
<reference evidence="1" key="1">
    <citation type="journal article" date="2014" name="Int. J. Syst. Evol. Microbiol.">
        <title>Complete genome sequence of Corynebacterium casei LMG S-19264T (=DSM 44701T), isolated from a smear-ripened cheese.</title>
        <authorList>
            <consortium name="US DOE Joint Genome Institute (JGI-PGF)"/>
            <person name="Walter F."/>
            <person name="Albersmeier A."/>
            <person name="Kalinowski J."/>
            <person name="Ruckert C."/>
        </authorList>
    </citation>
    <scope>NUCLEOTIDE SEQUENCE</scope>
    <source>
        <strain evidence="1">KCTC 12343</strain>
    </source>
</reference>
<reference evidence="1" key="3">
    <citation type="submission" date="2022-12" db="EMBL/GenBank/DDBJ databases">
        <authorList>
            <person name="Sun Q."/>
            <person name="Kim S."/>
        </authorList>
    </citation>
    <scope>NUCLEOTIDE SEQUENCE</scope>
    <source>
        <strain evidence="1">KCTC 12343</strain>
    </source>
</reference>
<dbReference type="RefSeq" id="WP_131148485.1">
    <property type="nucleotide sequence ID" value="NZ_BMWV01000001.1"/>
</dbReference>
<dbReference type="InterPro" id="IPR010836">
    <property type="entry name" value="SapC"/>
</dbReference>
<dbReference type="EMBL" id="CP036401">
    <property type="protein sequence ID" value="QBI04424.1"/>
    <property type="molecule type" value="Genomic_DNA"/>
</dbReference>
<evidence type="ECO:0000313" key="4">
    <source>
        <dbReference type="Proteomes" id="UP000628442"/>
    </source>
</evidence>
<proteinExistence type="predicted"/>
<dbReference type="Proteomes" id="UP000292307">
    <property type="component" value="Chromosome"/>
</dbReference>
<dbReference type="AlphaFoldDB" id="A0A411X6A3"/>
<keyword evidence="3" id="KW-1185">Reference proteome</keyword>
<evidence type="ECO:0000313" key="2">
    <source>
        <dbReference type="EMBL" id="QBI04424.1"/>
    </source>
</evidence>
<dbReference type="OrthoDB" id="8888710at2"/>
<name>A0A411X6A3_9BURK</name>